<accession>A0ABP1Q571</accession>
<dbReference type="PANTHER" id="PTHR22812">
    <property type="entry name" value="CHROMOBOX PROTEIN"/>
    <property type="match status" value="1"/>
</dbReference>
<feature type="domain" description="Chromo" evidence="3">
    <location>
        <begin position="19"/>
        <end position="83"/>
    </location>
</feature>
<gene>
    <name evidence="4" type="ORF">ODALV1_LOCUS6268</name>
</gene>
<reference evidence="4 5" key="1">
    <citation type="submission" date="2024-08" db="EMBL/GenBank/DDBJ databases">
        <authorList>
            <person name="Cucini C."/>
            <person name="Frati F."/>
        </authorList>
    </citation>
    <scope>NUCLEOTIDE SEQUENCE [LARGE SCALE GENOMIC DNA]</scope>
</reference>
<evidence type="ECO:0000313" key="4">
    <source>
        <dbReference type="EMBL" id="CAL8085903.1"/>
    </source>
</evidence>
<dbReference type="InterPro" id="IPR016197">
    <property type="entry name" value="Chromo-like_dom_sf"/>
</dbReference>
<dbReference type="Proteomes" id="UP001642540">
    <property type="component" value="Unassembled WGS sequence"/>
</dbReference>
<dbReference type="EMBL" id="CAXLJM020000019">
    <property type="protein sequence ID" value="CAL8085903.1"/>
    <property type="molecule type" value="Genomic_DNA"/>
</dbReference>
<dbReference type="SMART" id="SM00300">
    <property type="entry name" value="ChSh"/>
    <property type="match status" value="1"/>
</dbReference>
<comment type="subcellular location">
    <subcellularLocation>
        <location evidence="1">Nucleus</location>
    </subcellularLocation>
</comment>
<proteinExistence type="predicted"/>
<organism evidence="4 5">
    <name type="scientific">Orchesella dallaii</name>
    <dbReference type="NCBI Taxonomy" id="48710"/>
    <lineage>
        <taxon>Eukaryota</taxon>
        <taxon>Metazoa</taxon>
        <taxon>Ecdysozoa</taxon>
        <taxon>Arthropoda</taxon>
        <taxon>Hexapoda</taxon>
        <taxon>Collembola</taxon>
        <taxon>Entomobryomorpha</taxon>
        <taxon>Entomobryoidea</taxon>
        <taxon>Orchesellidae</taxon>
        <taxon>Orchesellinae</taxon>
        <taxon>Orchesella</taxon>
    </lineage>
</organism>
<dbReference type="CDD" id="cd00034">
    <property type="entry name" value="CSD"/>
    <property type="match status" value="1"/>
</dbReference>
<comment type="caution">
    <text evidence="4">The sequence shown here is derived from an EMBL/GenBank/DDBJ whole genome shotgun (WGS) entry which is preliminary data.</text>
</comment>
<keyword evidence="2" id="KW-0539">Nucleus</keyword>
<keyword evidence="5" id="KW-1185">Reference proteome</keyword>
<dbReference type="InterPro" id="IPR051219">
    <property type="entry name" value="Heterochromatin_chromo-domain"/>
</dbReference>
<dbReference type="SMART" id="SM00298">
    <property type="entry name" value="CHROMO"/>
    <property type="match status" value="2"/>
</dbReference>
<sequence>MAPKKSLLFSSVAADGLEYLVSEVLKTRKTLDGKVEYFLKWVGCDDRENTWEPEENLSVSLLNHFRMQQKRKRNRRRRGTRSRSTVRRKVKAGTEVMETEIDSGGDTRFSTDEDECEERGLVPEEIIEAKEVEGKRVFVIKWQNDKGSELVPLSVANARFPQLALKFFENRFDWNPVAPSNDCPSEENKSSCIVM</sequence>
<name>A0ABP1Q571_9HEXA</name>
<dbReference type="Pfam" id="PF00385">
    <property type="entry name" value="Chromo"/>
    <property type="match status" value="1"/>
</dbReference>
<feature type="domain" description="Chromo" evidence="3">
    <location>
        <begin position="121"/>
        <end position="179"/>
    </location>
</feature>
<dbReference type="InterPro" id="IPR023780">
    <property type="entry name" value="Chromo_domain"/>
</dbReference>
<evidence type="ECO:0000259" key="3">
    <source>
        <dbReference type="PROSITE" id="PS50013"/>
    </source>
</evidence>
<dbReference type="SUPFAM" id="SSF54160">
    <property type="entry name" value="Chromo domain-like"/>
    <property type="match status" value="2"/>
</dbReference>
<dbReference type="Pfam" id="PF01393">
    <property type="entry name" value="Chromo_shadow"/>
    <property type="match status" value="1"/>
</dbReference>
<protein>
    <recommendedName>
        <fullName evidence="3">Chromo domain-containing protein</fullName>
    </recommendedName>
</protein>
<evidence type="ECO:0000313" key="5">
    <source>
        <dbReference type="Proteomes" id="UP001642540"/>
    </source>
</evidence>
<dbReference type="InterPro" id="IPR000953">
    <property type="entry name" value="Chromo/chromo_shadow_dom"/>
</dbReference>
<evidence type="ECO:0000256" key="1">
    <source>
        <dbReference type="ARBA" id="ARBA00004123"/>
    </source>
</evidence>
<dbReference type="Gene3D" id="2.40.50.40">
    <property type="match status" value="2"/>
</dbReference>
<dbReference type="InterPro" id="IPR008251">
    <property type="entry name" value="Chromo_shadow_dom"/>
</dbReference>
<dbReference type="PROSITE" id="PS50013">
    <property type="entry name" value="CHROMO_2"/>
    <property type="match status" value="2"/>
</dbReference>
<evidence type="ECO:0000256" key="2">
    <source>
        <dbReference type="ARBA" id="ARBA00023242"/>
    </source>
</evidence>